<dbReference type="Proteomes" id="UP000185622">
    <property type="component" value="Chromosome"/>
</dbReference>
<evidence type="ECO:0000313" key="2">
    <source>
        <dbReference type="EMBL" id="AQS49480.1"/>
    </source>
</evidence>
<dbReference type="EMBL" id="CP019437">
    <property type="protein sequence ID" value="AQS49480.1"/>
    <property type="molecule type" value="Genomic_DNA"/>
</dbReference>
<gene>
    <name evidence="2" type="ORF">BMG03_18035</name>
</gene>
<reference evidence="2 3" key="1">
    <citation type="submission" date="2017-01" db="EMBL/GenBank/DDBJ databases">
        <title>The complete genome sequence of a sulfur-oxidizing marine bacterium Thioclava sp. 25B10_4T.</title>
        <authorList>
            <person name="Liu Y."/>
            <person name="Lai Q."/>
            <person name="Shao Z."/>
        </authorList>
    </citation>
    <scope>NUCLEOTIDE SEQUENCE [LARGE SCALE GENOMIC DNA]</scope>
    <source>
        <strain evidence="2 3">25B10_4</strain>
    </source>
</reference>
<name>A0ABM6IKP5_9RHOB</name>
<sequence length="163" mass="17249">MPAILNRYATPLITGLFLVSLVSGIALFFHWGSAWFHGMHEWLSMVLIVPFGLHIWKNWRPMSCYLKRAPMALALALSLVAALAFALPSVIGPENGARRGPPQFAIAQALFDAPLSEAAPVLGISGTDAAAKLGATVTQSLTEIAAAQDSSAAALAEQLMVQP</sequence>
<organism evidence="2 3">
    <name type="scientific">Thioclava nitratireducens</name>
    <dbReference type="NCBI Taxonomy" id="1915078"/>
    <lineage>
        <taxon>Bacteria</taxon>
        <taxon>Pseudomonadati</taxon>
        <taxon>Pseudomonadota</taxon>
        <taxon>Alphaproteobacteria</taxon>
        <taxon>Rhodobacterales</taxon>
        <taxon>Paracoccaceae</taxon>
        <taxon>Thioclava</taxon>
    </lineage>
</organism>
<proteinExistence type="predicted"/>
<evidence type="ECO:0000256" key="1">
    <source>
        <dbReference type="SAM" id="Phobius"/>
    </source>
</evidence>
<keyword evidence="3" id="KW-1185">Reference proteome</keyword>
<keyword evidence="1" id="KW-1133">Transmembrane helix</keyword>
<keyword evidence="1" id="KW-0812">Transmembrane</keyword>
<feature type="transmembrane region" description="Helical" evidence="1">
    <location>
        <begin position="12"/>
        <end position="36"/>
    </location>
</feature>
<accession>A0ABM6IKP5</accession>
<feature type="transmembrane region" description="Helical" evidence="1">
    <location>
        <begin position="71"/>
        <end position="91"/>
    </location>
</feature>
<feature type="transmembrane region" description="Helical" evidence="1">
    <location>
        <begin position="42"/>
        <end position="59"/>
    </location>
</feature>
<dbReference type="RefSeq" id="WP_075773823.1">
    <property type="nucleotide sequence ID" value="NZ_CP019437.1"/>
</dbReference>
<protein>
    <submittedName>
        <fullName evidence="2">DUF4405 domain-containing protein</fullName>
    </submittedName>
</protein>
<evidence type="ECO:0000313" key="3">
    <source>
        <dbReference type="Proteomes" id="UP000185622"/>
    </source>
</evidence>
<keyword evidence="1" id="KW-0472">Membrane</keyword>